<evidence type="ECO:0000256" key="3">
    <source>
        <dbReference type="ARBA" id="ARBA00022771"/>
    </source>
</evidence>
<keyword evidence="5" id="KW-0156">Chromatin regulator</keyword>
<keyword evidence="9" id="KW-0539">Nucleus</keyword>
<dbReference type="GO" id="GO:0003713">
    <property type="term" value="F:transcription coactivator activity"/>
    <property type="evidence" value="ECO:0007669"/>
    <property type="project" value="TreeGrafter"/>
</dbReference>
<dbReference type="AlphaFoldDB" id="A0A1X2GSW8"/>
<evidence type="ECO:0000256" key="4">
    <source>
        <dbReference type="ARBA" id="ARBA00022833"/>
    </source>
</evidence>
<evidence type="ECO:0000256" key="2">
    <source>
        <dbReference type="ARBA" id="ARBA00022723"/>
    </source>
</evidence>
<dbReference type="InterPro" id="IPR013246">
    <property type="entry name" value="SAGA_su_Sgf11"/>
</dbReference>
<gene>
    <name evidence="12" type="ORF">DM01DRAFT_1332702</name>
</gene>
<name>A0A1X2GSW8_9FUNG</name>
<keyword evidence="4" id="KW-0862">Zinc</keyword>
<evidence type="ECO:0000313" key="13">
    <source>
        <dbReference type="Proteomes" id="UP000242146"/>
    </source>
</evidence>
<dbReference type="Proteomes" id="UP000242146">
    <property type="component" value="Unassembled WGS sequence"/>
</dbReference>
<comment type="subcellular location">
    <subcellularLocation>
        <location evidence="1 10">Nucleus</location>
    </subcellularLocation>
</comment>
<feature type="compositionally biased region" description="Low complexity" evidence="11">
    <location>
        <begin position="155"/>
        <end position="166"/>
    </location>
</feature>
<feature type="compositionally biased region" description="Basic residues" evidence="11">
    <location>
        <begin position="186"/>
        <end position="195"/>
    </location>
</feature>
<organism evidence="12 13">
    <name type="scientific">Hesseltinella vesiculosa</name>
    <dbReference type="NCBI Taxonomy" id="101127"/>
    <lineage>
        <taxon>Eukaryota</taxon>
        <taxon>Fungi</taxon>
        <taxon>Fungi incertae sedis</taxon>
        <taxon>Mucoromycota</taxon>
        <taxon>Mucoromycotina</taxon>
        <taxon>Mucoromycetes</taxon>
        <taxon>Mucorales</taxon>
        <taxon>Cunninghamellaceae</taxon>
        <taxon>Hesseltinella</taxon>
    </lineage>
</organism>
<evidence type="ECO:0000256" key="7">
    <source>
        <dbReference type="ARBA" id="ARBA00023159"/>
    </source>
</evidence>
<dbReference type="Pfam" id="PF08209">
    <property type="entry name" value="Sgf11"/>
    <property type="match status" value="1"/>
</dbReference>
<dbReference type="PANTHER" id="PTHR46367:SF1">
    <property type="entry name" value="ATAXIN-7-LIKE PROTEIN 3"/>
    <property type="match status" value="1"/>
</dbReference>
<accession>A0A1X2GSW8</accession>
<feature type="region of interest" description="Disordered" evidence="11">
    <location>
        <begin position="148"/>
        <end position="195"/>
    </location>
</feature>
<comment type="similarity">
    <text evidence="10">Belongs to the SGF11 family.</text>
</comment>
<keyword evidence="8" id="KW-0804">Transcription</keyword>
<dbReference type="STRING" id="101127.A0A1X2GSW8"/>
<protein>
    <recommendedName>
        <fullName evidence="10">SAGA-associated factor 11</fullName>
    </recommendedName>
</protein>
<dbReference type="GO" id="GO:0071819">
    <property type="term" value="C:DUBm complex"/>
    <property type="evidence" value="ECO:0007669"/>
    <property type="project" value="TreeGrafter"/>
</dbReference>
<comment type="caution">
    <text evidence="12">The sequence shown here is derived from an EMBL/GenBank/DDBJ whole genome shotgun (WGS) entry which is preliminary data.</text>
</comment>
<evidence type="ECO:0000256" key="5">
    <source>
        <dbReference type="ARBA" id="ARBA00022853"/>
    </source>
</evidence>
<proteinExistence type="inferred from homology"/>
<evidence type="ECO:0000256" key="11">
    <source>
        <dbReference type="SAM" id="MobiDB-lite"/>
    </source>
</evidence>
<keyword evidence="2" id="KW-0479">Metal-binding</keyword>
<keyword evidence="13" id="KW-1185">Reference proteome</keyword>
<evidence type="ECO:0000313" key="12">
    <source>
        <dbReference type="EMBL" id="ORX60562.1"/>
    </source>
</evidence>
<keyword evidence="6" id="KW-0805">Transcription regulation</keyword>
<dbReference type="GO" id="GO:0006357">
    <property type="term" value="P:regulation of transcription by RNA polymerase II"/>
    <property type="evidence" value="ECO:0007669"/>
    <property type="project" value="TreeGrafter"/>
</dbReference>
<keyword evidence="7 10" id="KW-0010">Activator</keyword>
<evidence type="ECO:0000256" key="9">
    <source>
        <dbReference type="ARBA" id="ARBA00023242"/>
    </source>
</evidence>
<reference evidence="12 13" key="1">
    <citation type="submission" date="2016-07" db="EMBL/GenBank/DDBJ databases">
        <title>Pervasive Adenine N6-methylation of Active Genes in Fungi.</title>
        <authorList>
            <consortium name="DOE Joint Genome Institute"/>
            <person name="Mondo S.J."/>
            <person name="Dannebaum R.O."/>
            <person name="Kuo R.C."/>
            <person name="Labutti K."/>
            <person name="Haridas S."/>
            <person name="Kuo A."/>
            <person name="Salamov A."/>
            <person name="Ahrendt S.R."/>
            <person name="Lipzen A."/>
            <person name="Sullivan W."/>
            <person name="Andreopoulos W.B."/>
            <person name="Clum A."/>
            <person name="Lindquist E."/>
            <person name="Daum C."/>
            <person name="Ramamoorthy G.K."/>
            <person name="Gryganskyi A."/>
            <person name="Culley D."/>
            <person name="Magnuson J.K."/>
            <person name="James T.Y."/>
            <person name="O'Malley M.A."/>
            <person name="Stajich J.E."/>
            <person name="Spatafora J.W."/>
            <person name="Visel A."/>
            <person name="Grigoriev I.V."/>
        </authorList>
    </citation>
    <scope>NUCLEOTIDE SEQUENCE [LARGE SCALE GENOMIC DNA]</scope>
    <source>
        <strain evidence="12 13">NRRL 3301</strain>
    </source>
</reference>
<evidence type="ECO:0000256" key="8">
    <source>
        <dbReference type="ARBA" id="ARBA00023163"/>
    </source>
</evidence>
<evidence type="ECO:0000256" key="6">
    <source>
        <dbReference type="ARBA" id="ARBA00023015"/>
    </source>
</evidence>
<dbReference type="GO" id="GO:0008270">
    <property type="term" value="F:zinc ion binding"/>
    <property type="evidence" value="ECO:0007669"/>
    <property type="project" value="UniProtKB-KW"/>
</dbReference>
<dbReference type="GO" id="GO:0000124">
    <property type="term" value="C:SAGA complex"/>
    <property type="evidence" value="ECO:0007669"/>
    <property type="project" value="TreeGrafter"/>
</dbReference>
<sequence length="195" mass="21966">MKKSKDASQEDKDLNYKRIVKEQSNKIDDLQKTQSTLRTQAAKNKHPTSSIANLSLLLLGDLVDDCIYDVLFDVHRDVKQAYAVCQICQTKCRIHSQIPGHDIYNNVYNSGNLPSFECVNCQKMIASVRYASHLEKCLGLAGRQSSRVASRRMGSSPSSSDYNSDSNDNERKRKKLPSSPLTSGSRSKRSRNYDD</sequence>
<evidence type="ECO:0000256" key="10">
    <source>
        <dbReference type="RuleBase" id="RU261113"/>
    </source>
</evidence>
<keyword evidence="3" id="KW-0863">Zinc-finger</keyword>
<dbReference type="EMBL" id="MCGT01000004">
    <property type="protein sequence ID" value="ORX60562.1"/>
    <property type="molecule type" value="Genomic_DNA"/>
</dbReference>
<evidence type="ECO:0000256" key="1">
    <source>
        <dbReference type="ARBA" id="ARBA00004123"/>
    </source>
</evidence>
<dbReference type="OrthoDB" id="21557at2759"/>
<dbReference type="GO" id="GO:0006325">
    <property type="term" value="P:chromatin organization"/>
    <property type="evidence" value="ECO:0007669"/>
    <property type="project" value="UniProtKB-KW"/>
</dbReference>
<dbReference type="InterPro" id="IPR051078">
    <property type="entry name" value="SGF11"/>
</dbReference>
<dbReference type="PANTHER" id="PTHR46367">
    <property type="entry name" value="ATAXIN-7-LIKE PROTEIN 3"/>
    <property type="match status" value="1"/>
</dbReference>